<dbReference type="CDD" id="cd13278">
    <property type="entry name" value="PH_Bud4"/>
    <property type="match status" value="1"/>
</dbReference>
<dbReference type="GO" id="GO:0000142">
    <property type="term" value="C:cellular bud neck contractile ring"/>
    <property type="evidence" value="ECO:0007669"/>
    <property type="project" value="TreeGrafter"/>
</dbReference>
<feature type="compositionally biased region" description="Acidic residues" evidence="3">
    <location>
        <begin position="407"/>
        <end position="421"/>
    </location>
</feature>
<dbReference type="GO" id="GO:0005525">
    <property type="term" value="F:GTP binding"/>
    <property type="evidence" value="ECO:0007669"/>
    <property type="project" value="TreeGrafter"/>
</dbReference>
<evidence type="ECO:0000256" key="2">
    <source>
        <dbReference type="ARBA" id="ARBA00023306"/>
    </source>
</evidence>
<feature type="compositionally biased region" description="Polar residues" evidence="3">
    <location>
        <begin position="52"/>
        <end position="67"/>
    </location>
</feature>
<feature type="compositionally biased region" description="Polar residues" evidence="3">
    <location>
        <begin position="167"/>
        <end position="178"/>
    </location>
</feature>
<dbReference type="GO" id="GO:0007120">
    <property type="term" value="P:axial cellular bud site selection"/>
    <property type="evidence" value="ECO:0007669"/>
    <property type="project" value="TreeGrafter"/>
</dbReference>
<dbReference type="PROSITE" id="PS50003">
    <property type="entry name" value="PH_DOMAIN"/>
    <property type="match status" value="1"/>
</dbReference>
<keyword evidence="2" id="KW-0131">Cell cycle</keyword>
<feature type="region of interest" description="Disordered" evidence="3">
    <location>
        <begin position="1041"/>
        <end position="1102"/>
    </location>
</feature>
<feature type="region of interest" description="Disordered" evidence="3">
    <location>
        <begin position="1209"/>
        <end position="1229"/>
    </location>
</feature>
<evidence type="ECO:0000313" key="5">
    <source>
        <dbReference type="EMBL" id="CDP38590.1"/>
    </source>
</evidence>
<name>A0A060TBX0_BLAAD</name>
<dbReference type="FunFam" id="2.30.29.30:FF:000311">
    <property type="entry name" value="GTP binding protein (Bud4)"/>
    <property type="match status" value="1"/>
</dbReference>
<feature type="compositionally biased region" description="Basic and acidic residues" evidence="3">
    <location>
        <begin position="597"/>
        <end position="609"/>
    </location>
</feature>
<evidence type="ECO:0000256" key="3">
    <source>
        <dbReference type="SAM" id="MobiDB-lite"/>
    </source>
</evidence>
<feature type="compositionally biased region" description="Basic and acidic residues" evidence="3">
    <location>
        <begin position="392"/>
        <end position="406"/>
    </location>
</feature>
<dbReference type="SMART" id="SM00233">
    <property type="entry name" value="PH"/>
    <property type="match status" value="1"/>
</dbReference>
<feature type="compositionally biased region" description="Basic and acidic residues" evidence="3">
    <location>
        <begin position="326"/>
        <end position="344"/>
    </location>
</feature>
<dbReference type="PANTHER" id="PTHR36100:SF1">
    <property type="entry name" value="BUD SITE SELECTION PROTEIN 4"/>
    <property type="match status" value="1"/>
</dbReference>
<feature type="compositionally biased region" description="Polar residues" evidence="3">
    <location>
        <begin position="802"/>
        <end position="812"/>
    </location>
</feature>
<dbReference type="GO" id="GO:0097271">
    <property type="term" value="P:protein localization to bud neck"/>
    <property type="evidence" value="ECO:0007669"/>
    <property type="project" value="TreeGrafter"/>
</dbReference>
<feature type="compositionally biased region" description="Polar residues" evidence="3">
    <location>
        <begin position="381"/>
        <end position="391"/>
    </location>
</feature>
<feature type="region of interest" description="Disordered" evidence="3">
    <location>
        <begin position="210"/>
        <end position="481"/>
    </location>
</feature>
<reference evidence="5" key="1">
    <citation type="submission" date="2014-02" db="EMBL/GenBank/DDBJ databases">
        <authorList>
            <person name="Genoscope - CEA"/>
        </authorList>
    </citation>
    <scope>NUCLEOTIDE SEQUENCE</scope>
    <source>
        <strain evidence="5">LS3</strain>
    </source>
</reference>
<feature type="compositionally biased region" description="Basic and acidic residues" evidence="3">
    <location>
        <begin position="972"/>
        <end position="984"/>
    </location>
</feature>
<feature type="compositionally biased region" description="Basic and acidic residues" evidence="3">
    <location>
        <begin position="441"/>
        <end position="453"/>
    </location>
</feature>
<accession>A0A060TBX0</accession>
<dbReference type="InterPro" id="IPR052007">
    <property type="entry name" value="Bud4"/>
</dbReference>
<dbReference type="Pfam" id="PF00169">
    <property type="entry name" value="PH"/>
    <property type="match status" value="1"/>
</dbReference>
<feature type="compositionally biased region" description="Basic and acidic residues" evidence="3">
    <location>
        <begin position="91"/>
        <end position="100"/>
    </location>
</feature>
<feature type="compositionally biased region" description="Basic and acidic residues" evidence="3">
    <location>
        <begin position="523"/>
        <end position="566"/>
    </location>
</feature>
<keyword evidence="1" id="KW-0132">Cell division</keyword>
<feature type="region of interest" description="Disordered" evidence="3">
    <location>
        <begin position="924"/>
        <end position="984"/>
    </location>
</feature>
<feature type="compositionally biased region" description="Low complexity" evidence="3">
    <location>
        <begin position="212"/>
        <end position="223"/>
    </location>
</feature>
<dbReference type="SUPFAM" id="SSF50729">
    <property type="entry name" value="PH domain-like"/>
    <property type="match status" value="1"/>
</dbReference>
<proteinExistence type="predicted"/>
<protein>
    <submittedName>
        <fullName evidence="5">ARAD1D38038p</fullName>
    </submittedName>
</protein>
<evidence type="ECO:0000256" key="1">
    <source>
        <dbReference type="ARBA" id="ARBA00022618"/>
    </source>
</evidence>
<feature type="compositionally biased region" description="Pro residues" evidence="3">
    <location>
        <begin position="273"/>
        <end position="286"/>
    </location>
</feature>
<organism evidence="5">
    <name type="scientific">Blastobotrys adeninivorans</name>
    <name type="common">Yeast</name>
    <name type="synonym">Arxula adeninivorans</name>
    <dbReference type="NCBI Taxonomy" id="409370"/>
    <lineage>
        <taxon>Eukaryota</taxon>
        <taxon>Fungi</taxon>
        <taxon>Dikarya</taxon>
        <taxon>Ascomycota</taxon>
        <taxon>Saccharomycotina</taxon>
        <taxon>Dipodascomycetes</taxon>
        <taxon>Dipodascales</taxon>
        <taxon>Trichomonascaceae</taxon>
        <taxon>Blastobotrys</taxon>
    </lineage>
</organism>
<feature type="compositionally biased region" description="Acidic residues" evidence="3">
    <location>
        <begin position="367"/>
        <end position="380"/>
    </location>
</feature>
<feature type="domain" description="PH" evidence="4">
    <location>
        <begin position="1333"/>
        <end position="1453"/>
    </location>
</feature>
<dbReference type="InterPro" id="IPR011993">
    <property type="entry name" value="PH-like_dom_sf"/>
</dbReference>
<feature type="compositionally biased region" description="Polar residues" evidence="3">
    <location>
        <begin position="686"/>
        <end position="698"/>
    </location>
</feature>
<dbReference type="EMBL" id="HG937694">
    <property type="protein sequence ID" value="CDP38590.1"/>
    <property type="molecule type" value="Genomic_DNA"/>
</dbReference>
<dbReference type="Gene3D" id="2.30.29.30">
    <property type="entry name" value="Pleckstrin-homology domain (PH domain)/Phosphotyrosine-binding domain (PTB)"/>
    <property type="match status" value="1"/>
</dbReference>
<dbReference type="PANTHER" id="PTHR36100">
    <property type="entry name" value="BUD SITE SELECTION PROTEIN 4"/>
    <property type="match status" value="1"/>
</dbReference>
<feature type="region of interest" description="Disordered" evidence="3">
    <location>
        <begin position="1"/>
        <end position="196"/>
    </location>
</feature>
<evidence type="ECO:0000259" key="4">
    <source>
        <dbReference type="PROSITE" id="PS50003"/>
    </source>
</evidence>
<dbReference type="InterPro" id="IPR001849">
    <property type="entry name" value="PH_domain"/>
</dbReference>
<feature type="compositionally biased region" description="Polar residues" evidence="3">
    <location>
        <begin position="928"/>
        <end position="947"/>
    </location>
</feature>
<feature type="region of interest" description="Disordered" evidence="3">
    <location>
        <begin position="500"/>
        <end position="888"/>
    </location>
</feature>
<reference evidence="5" key="2">
    <citation type="submission" date="2014-06" db="EMBL/GenBank/DDBJ databases">
        <title>The complete genome of Blastobotrys (Arxula) adeninivorans LS3 - a yeast of biotechnological interest.</title>
        <authorList>
            <person name="Kunze G."/>
            <person name="Gaillardin C."/>
            <person name="Czernicka M."/>
            <person name="Durrens P."/>
            <person name="Martin T."/>
            <person name="Boer E."/>
            <person name="Gabaldon T."/>
            <person name="Cruz J."/>
            <person name="Talla E."/>
            <person name="Marck C."/>
            <person name="Goffeau A."/>
            <person name="Barbe V."/>
            <person name="Baret P."/>
            <person name="Baronian K."/>
            <person name="Beier S."/>
            <person name="Bleykasten C."/>
            <person name="Bode R."/>
            <person name="Casaregola S."/>
            <person name="Despons L."/>
            <person name="Fairhead C."/>
            <person name="Giersberg M."/>
            <person name="Gierski P."/>
            <person name="Hahnel U."/>
            <person name="Hartmann A."/>
            <person name="Jankowska D."/>
            <person name="Jubin C."/>
            <person name="Jung P."/>
            <person name="Lafontaine I."/>
            <person name="Leh-Louis V."/>
            <person name="Lemaire M."/>
            <person name="Marcet-Houben M."/>
            <person name="Mascher M."/>
            <person name="Morel G."/>
            <person name="Richard G.-F."/>
            <person name="Riechen J."/>
            <person name="Sacerdot C."/>
            <person name="Sarkar A."/>
            <person name="Savel G."/>
            <person name="Schacherer J."/>
            <person name="Sherman D."/>
            <person name="Straub M.-L."/>
            <person name="Stein N."/>
            <person name="Thierry A."/>
            <person name="Trautwein-Schult A."/>
            <person name="Westhof E."/>
            <person name="Worch S."/>
            <person name="Dujon B."/>
            <person name="Souciet J.-L."/>
            <person name="Wincker P."/>
            <person name="Scholz U."/>
            <person name="Neuveglise N."/>
        </authorList>
    </citation>
    <scope>NUCLEOTIDE SEQUENCE</scope>
    <source>
        <strain evidence="5">LS3</strain>
    </source>
</reference>
<sequence length="1472" mass="163155">MSFNGSEVRPLRISKSGSESPEASLRAINRGVGAIGSKTSNMRSFWSDLEKTTNSPPSPSARSPQLNNREKFQNNMFLRMDGSPKNPQRSPDLRATHSPDLRPVGMSSASYDQIHRLYGNTSPESHHSPDFGASGAAVPRSALSPRAMRLRATVSEDGFSSDLGRKSSLSRQGSTSRLQGPRLQNEPGTPSKLKKVVTFNKSAQVIQYEAVSPDLSSSPSMESQMNYDENDHDDDDDEEVPLPVDNIPVVDRPLSAVRSHNPSDHEPSASYVPSPPRPPVGRPLPQIPVDNRSVSEEESEQESEQEHPSSEEWEQQSEDGLKHHREPVDNVDRQQMGTEHDDSRTVQTYPLPVEKHCKEMAEQPNEQSDDQLDDHSDEDSVINNSFSSQMDDTSHQTDRESNHSEESVVDQEQEEDGDEFDFGSPGLADAGPFAEPDAEPELDRSISIRESQRKLPTFHAAPAVAQVDRTTSQRRRNIDMSLKMNSKDIDIVKKEPEEFDFAFGNSGAPKESDLPRNLGEETAPSREPDFASEREPEPASTREAEYESDGQSEHGQDQESEERQEPEPESIPAELPVAHLQKDASFNNLTSLWARPEANKEDAPSREANESYATNGGDPEPETGASVVSPEISSNNSGPEEHDTASAAVRESPKPYIKQEPVEVLYDLDQMLSEQQVDSNEDHSEQTPLATENEQTVSEDAEPSKIVLPTPVLPEFDSSPFIPDLDKGSGASNSPNESPEMPDEGEQRNQTKAIATPVLPEFDNSPFVAQDVLGTDTQAEGDDNDTLNSAVLQRHRFEDDLTNTNRPTQETNGPIVPAGPTLLPPTSDSHIKSEPQDQDTSPVPSLERPGLSPSTVDSPIKQEPLDTTQPFTWPELNHKNAPSLDVTDISGGFASEFSNVLGMDFENNSPPLDSTPGVVDRQVKGETANETATTSKPAPTMRASSGSKLKARPSLTPGDVSRISRTRSISNESKEASEDRHIADEISRVPVPMIQLDSDSIADDDSLMADIEQEFDKVLQVQKRGYTLRENNSVVIAKERERRVSEGRRRISGPLKRVRSSAGGLPSRKEKPTEPVPSLPPELAADAAKPATQPPAPDLPPADRGRLFVRLVSVRGIDLPNINEKRAKFKLTLDNGIHCITTPYSSMESVNYLDQEFELTVGDDLEFILTLKAKYTKQQTTVNVPKRRPVVVPSRTEYKEPKRHGLSRFFGSPRKATPSSLAPTPSPAQPITYTTQVRKDPWESLVAQDGSFGRSYIVFSQYEKEIYGQCATFEIPCYNEWAKGANNTKRAPYTIGKIQLQMMFVPRGSIKEELPKSIKEAMDELEESRELEPIHHEGFLSQLGGDCKYWRRRYFKLDGSTLTAYSESSRKPRATINLAKAVRVIHEKSQLTKPVVVVGKNRRKSAFAEQEEAFMFVDEGFRIRFGNGEIIDFYAEGQEEKNDWIQTISATIGTSASRSPWVEKVLRFEQTP</sequence>
<feature type="compositionally biased region" description="Acidic residues" evidence="3">
    <location>
        <begin position="228"/>
        <end position="240"/>
    </location>
</feature>
<gene>
    <name evidence="5" type="ORF">GNLVRS02_ARAD1D38038g</name>
</gene>